<evidence type="ECO:0000259" key="7">
    <source>
        <dbReference type="PROSITE" id="PS50893"/>
    </source>
</evidence>
<keyword evidence="4 8" id="KW-0067">ATP-binding</keyword>
<dbReference type="InterPro" id="IPR017871">
    <property type="entry name" value="ABC_transporter-like_CS"/>
</dbReference>
<evidence type="ECO:0000256" key="6">
    <source>
        <dbReference type="ARBA" id="ARBA00023065"/>
    </source>
</evidence>
<dbReference type="GO" id="GO:0006829">
    <property type="term" value="P:zinc ion transport"/>
    <property type="evidence" value="ECO:0007669"/>
    <property type="project" value="UniProtKB-KW"/>
</dbReference>
<evidence type="ECO:0000256" key="1">
    <source>
        <dbReference type="ARBA" id="ARBA00005417"/>
    </source>
</evidence>
<dbReference type="SMART" id="SM00382">
    <property type="entry name" value="AAA"/>
    <property type="match status" value="1"/>
</dbReference>
<sequence>MSAACEAAAAAGPARLARDAAAGAAEKAGTATMARAPAQGMSVRGLSVSYGRTPAIMDVDADFPLGAMTAIIGPNGAGKSTLLKAALGLVPRLTGEVRVLGRPLERARDLIAYVPQRASVDWEFPARVIDVALMGLYRRKGLWRLFDRNDRRRAMECLAMVGMESFARRQIGELSGGQQQRVFIARALAQDAQAYLLDEPFAGVDAATERAIVAVLRQLRDAGRAVVCVHHDLSTAPVYFDRALLLNRVVVAQGPTAETLTPRNLRLAYGGRLETAATP</sequence>
<dbReference type="InterPro" id="IPR003593">
    <property type="entry name" value="AAA+_ATPase"/>
</dbReference>
<dbReference type="PROSITE" id="PS00211">
    <property type="entry name" value="ABC_TRANSPORTER_1"/>
    <property type="match status" value="1"/>
</dbReference>
<dbReference type="EMBL" id="FRDL01000011">
    <property type="protein sequence ID" value="SHN75489.1"/>
    <property type="molecule type" value="Genomic_DNA"/>
</dbReference>
<comment type="similarity">
    <text evidence="1">Belongs to the ABC transporter superfamily.</text>
</comment>
<dbReference type="InterPro" id="IPR027417">
    <property type="entry name" value="P-loop_NTPase"/>
</dbReference>
<gene>
    <name evidence="8" type="ORF">SAMN05216200_11156</name>
</gene>
<reference evidence="8 9" key="1">
    <citation type="submission" date="2016-12" db="EMBL/GenBank/DDBJ databases">
        <authorList>
            <person name="Song W.-J."/>
            <person name="Kurnit D.M."/>
        </authorList>
    </citation>
    <scope>NUCLEOTIDE SEQUENCE [LARGE SCALE GENOMIC DNA]</scope>
    <source>
        <strain evidence="8 9">CGMCC 1.10808</strain>
    </source>
</reference>
<accession>A0A1M7TXN2</accession>
<keyword evidence="5" id="KW-0862">Zinc</keyword>
<dbReference type="PANTHER" id="PTHR42734">
    <property type="entry name" value="METAL TRANSPORT SYSTEM ATP-BINDING PROTEIN TM_0124-RELATED"/>
    <property type="match status" value="1"/>
</dbReference>
<dbReference type="Gene3D" id="3.40.50.300">
    <property type="entry name" value="P-loop containing nucleotide triphosphate hydrolases"/>
    <property type="match status" value="1"/>
</dbReference>
<organism evidence="8 9">
    <name type="scientific">Oceanicella actignis</name>
    <dbReference type="NCBI Taxonomy" id="1189325"/>
    <lineage>
        <taxon>Bacteria</taxon>
        <taxon>Pseudomonadati</taxon>
        <taxon>Pseudomonadota</taxon>
        <taxon>Alphaproteobacteria</taxon>
        <taxon>Rhodobacterales</taxon>
        <taxon>Paracoccaceae</taxon>
        <taxon>Oceanicella</taxon>
    </lineage>
</organism>
<name>A0A1M7TXN2_9RHOB</name>
<evidence type="ECO:0000256" key="4">
    <source>
        <dbReference type="ARBA" id="ARBA00022840"/>
    </source>
</evidence>
<dbReference type="PANTHER" id="PTHR42734:SF5">
    <property type="entry name" value="IRON TRANSPORT SYSTEM ATP-BINDING PROTEIN HI_0361-RELATED"/>
    <property type="match status" value="1"/>
</dbReference>
<dbReference type="GO" id="GO:0005524">
    <property type="term" value="F:ATP binding"/>
    <property type="evidence" value="ECO:0007669"/>
    <property type="project" value="UniProtKB-KW"/>
</dbReference>
<evidence type="ECO:0000313" key="8">
    <source>
        <dbReference type="EMBL" id="SHN75489.1"/>
    </source>
</evidence>
<evidence type="ECO:0000313" key="9">
    <source>
        <dbReference type="Proteomes" id="UP000184066"/>
    </source>
</evidence>
<keyword evidence="2" id="KW-0813">Transport</keyword>
<feature type="domain" description="ABC transporter" evidence="7">
    <location>
        <begin position="41"/>
        <end position="273"/>
    </location>
</feature>
<dbReference type="GO" id="GO:0016887">
    <property type="term" value="F:ATP hydrolysis activity"/>
    <property type="evidence" value="ECO:0007669"/>
    <property type="project" value="InterPro"/>
</dbReference>
<dbReference type="InterPro" id="IPR050153">
    <property type="entry name" value="Metal_Ion_Import_ABC"/>
</dbReference>
<keyword evidence="9" id="KW-1185">Reference proteome</keyword>
<keyword evidence="5" id="KW-0864">Zinc transport</keyword>
<dbReference type="SUPFAM" id="SSF52540">
    <property type="entry name" value="P-loop containing nucleoside triphosphate hydrolases"/>
    <property type="match status" value="1"/>
</dbReference>
<proteinExistence type="inferred from homology"/>
<keyword evidence="3" id="KW-0547">Nucleotide-binding</keyword>
<dbReference type="InterPro" id="IPR003439">
    <property type="entry name" value="ABC_transporter-like_ATP-bd"/>
</dbReference>
<dbReference type="STRING" id="1189325.SAMN04488119_11056"/>
<evidence type="ECO:0000256" key="5">
    <source>
        <dbReference type="ARBA" id="ARBA00022906"/>
    </source>
</evidence>
<dbReference type="CDD" id="cd03235">
    <property type="entry name" value="ABC_Metallic_Cations"/>
    <property type="match status" value="1"/>
</dbReference>
<keyword evidence="6" id="KW-0406">Ion transport</keyword>
<protein>
    <submittedName>
        <fullName evidence="8">Manganese/zinc/iron transport system ATP-binding protein</fullName>
    </submittedName>
</protein>
<dbReference type="PROSITE" id="PS50893">
    <property type="entry name" value="ABC_TRANSPORTER_2"/>
    <property type="match status" value="1"/>
</dbReference>
<dbReference type="AlphaFoldDB" id="A0A1M7TXN2"/>
<dbReference type="Proteomes" id="UP000184066">
    <property type="component" value="Unassembled WGS sequence"/>
</dbReference>
<evidence type="ECO:0000256" key="3">
    <source>
        <dbReference type="ARBA" id="ARBA00022741"/>
    </source>
</evidence>
<dbReference type="Pfam" id="PF00005">
    <property type="entry name" value="ABC_tran"/>
    <property type="match status" value="1"/>
</dbReference>
<evidence type="ECO:0000256" key="2">
    <source>
        <dbReference type="ARBA" id="ARBA00022448"/>
    </source>
</evidence>